<accession>A0A7Z8JXJ6</accession>
<gene>
    <name evidence="2" type="ORF">FA014_18085</name>
</gene>
<dbReference type="Proteomes" id="UP000308121">
    <property type="component" value="Unassembled WGS sequence"/>
</dbReference>
<evidence type="ECO:0000313" key="2">
    <source>
        <dbReference type="EMBL" id="TKR22136.1"/>
    </source>
</evidence>
<dbReference type="AlphaFoldDB" id="A0A7Z8JXJ6"/>
<feature type="region of interest" description="Disordered" evidence="1">
    <location>
        <begin position="43"/>
        <end position="62"/>
    </location>
</feature>
<evidence type="ECO:0000256" key="1">
    <source>
        <dbReference type="SAM" id="MobiDB-lite"/>
    </source>
</evidence>
<reference evidence="2 3" key="1">
    <citation type="submission" date="2019-05" db="EMBL/GenBank/DDBJ databases">
        <title>Genome sequence of Cellulomonas hominis strain CS1.</title>
        <authorList>
            <person name="Belmont J."/>
            <person name="Maclea K.S."/>
        </authorList>
    </citation>
    <scope>NUCLEOTIDE SEQUENCE [LARGE SCALE GENOMIC DNA]</scope>
    <source>
        <strain evidence="2 3">CS1</strain>
    </source>
</reference>
<organism evidence="2 3">
    <name type="scientific">Cellulomonas hominis</name>
    <dbReference type="NCBI Taxonomy" id="156981"/>
    <lineage>
        <taxon>Bacteria</taxon>
        <taxon>Bacillati</taxon>
        <taxon>Actinomycetota</taxon>
        <taxon>Actinomycetes</taxon>
        <taxon>Micrococcales</taxon>
        <taxon>Cellulomonadaceae</taxon>
        <taxon>Cellulomonas</taxon>
    </lineage>
</organism>
<evidence type="ECO:0000313" key="3">
    <source>
        <dbReference type="Proteomes" id="UP000308121"/>
    </source>
</evidence>
<protein>
    <submittedName>
        <fullName evidence="2">Uncharacterized protein</fullName>
    </submittedName>
</protein>
<feature type="non-terminal residue" evidence="2">
    <location>
        <position position="85"/>
    </location>
</feature>
<sequence>MSSTSVGRGSTLAGRLTRAGFADVARAERLLADAALLRLVGGDDAVPDEDAPSAAHGPDGLPGAALATEALVPALAESADPDQAL</sequence>
<dbReference type="EMBL" id="SZYE01000245">
    <property type="protein sequence ID" value="TKR22136.1"/>
    <property type="molecule type" value="Genomic_DNA"/>
</dbReference>
<name>A0A7Z8JXJ6_9CELL</name>
<dbReference type="RefSeq" id="WP_154731007.1">
    <property type="nucleotide sequence ID" value="NZ_SZYE01000245.1"/>
</dbReference>
<proteinExistence type="predicted"/>
<comment type="caution">
    <text evidence="2">The sequence shown here is derived from an EMBL/GenBank/DDBJ whole genome shotgun (WGS) entry which is preliminary data.</text>
</comment>